<dbReference type="SUPFAM" id="SSF47406">
    <property type="entry name" value="SinR repressor dimerisation domain-like"/>
    <property type="match status" value="1"/>
</dbReference>
<dbReference type="RefSeq" id="WP_193536068.1">
    <property type="nucleotide sequence ID" value="NZ_JADCLJ010000019.1"/>
</dbReference>
<name>A0ABR9QHG2_9BACI</name>
<dbReference type="Proteomes" id="UP001516662">
    <property type="component" value="Unassembled WGS sequence"/>
</dbReference>
<reference evidence="2 3" key="1">
    <citation type="submission" date="2020-10" db="EMBL/GenBank/DDBJ databases">
        <title>Bacillus sp. HD4P25, an endophyte from a halophyte.</title>
        <authorList>
            <person name="Sun J.-Q."/>
        </authorList>
    </citation>
    <scope>NUCLEOTIDE SEQUENCE [LARGE SCALE GENOMIC DNA]</scope>
    <source>
        <strain evidence="2 3">YIM 93174</strain>
    </source>
</reference>
<proteinExistence type="predicted"/>
<gene>
    <name evidence="2" type="ORF">IMZ08_07690</name>
</gene>
<comment type="caution">
    <text evidence="2">The sequence shown here is derived from an EMBL/GenBank/DDBJ whole genome shotgun (WGS) entry which is preliminary data.</text>
</comment>
<dbReference type="InterPro" id="IPR010981">
    <property type="entry name" value="SinR/SinI_dimer_dom"/>
</dbReference>
<keyword evidence="3" id="KW-1185">Reference proteome</keyword>
<evidence type="ECO:0000313" key="2">
    <source>
        <dbReference type="EMBL" id="MBE4907932.1"/>
    </source>
</evidence>
<evidence type="ECO:0000259" key="1">
    <source>
        <dbReference type="PROSITE" id="PS51500"/>
    </source>
</evidence>
<dbReference type="InterPro" id="IPR036281">
    <property type="entry name" value="SinR/SinI_dimer_dom_sf"/>
</dbReference>
<sequence>MSSETVGLDQDWVDLILEAMELGLNVQDIKLFLEGQQQVG</sequence>
<accession>A0ABR9QHG2</accession>
<protein>
    <submittedName>
        <fullName evidence="2">Anti-repressor SinI family protein</fullName>
    </submittedName>
</protein>
<dbReference type="PROSITE" id="PS51500">
    <property type="entry name" value="SIN"/>
    <property type="match status" value="1"/>
</dbReference>
<dbReference type="EMBL" id="JADCLJ010000019">
    <property type="protein sequence ID" value="MBE4907932.1"/>
    <property type="molecule type" value="Genomic_DNA"/>
</dbReference>
<feature type="domain" description="Sin" evidence="1">
    <location>
        <begin position="1"/>
        <end position="37"/>
    </location>
</feature>
<evidence type="ECO:0000313" key="3">
    <source>
        <dbReference type="Proteomes" id="UP001516662"/>
    </source>
</evidence>
<organism evidence="2 3">
    <name type="scientific">Litchfieldia luteola</name>
    <dbReference type="NCBI Taxonomy" id="682179"/>
    <lineage>
        <taxon>Bacteria</taxon>
        <taxon>Bacillati</taxon>
        <taxon>Bacillota</taxon>
        <taxon>Bacilli</taxon>
        <taxon>Bacillales</taxon>
        <taxon>Bacillaceae</taxon>
        <taxon>Litchfieldia</taxon>
    </lineage>
</organism>
<dbReference type="Pfam" id="PF08671">
    <property type="entry name" value="SinI"/>
    <property type="match status" value="1"/>
</dbReference>